<evidence type="ECO:0000256" key="9">
    <source>
        <dbReference type="SAM" id="SignalP"/>
    </source>
</evidence>
<evidence type="ECO:0000256" key="8">
    <source>
        <dbReference type="PROSITE-ProRule" id="PRU00607"/>
    </source>
</evidence>
<dbReference type="InterPro" id="IPR011697">
    <property type="entry name" value="Peptidase_C26"/>
</dbReference>
<feature type="active site" evidence="8">
    <location>
        <position position="237"/>
    </location>
</feature>
<feature type="active site" description="Proton donor" evidence="7">
    <location>
        <position position="237"/>
    </location>
</feature>
<keyword evidence="6 8" id="KW-0378">Hydrolase</keyword>
<comment type="catalytic activity">
    <reaction evidence="8">
        <text>(6S)-5,6,7,8-tetrahydrofolyl-(gamma-L-Glu)(n) + (n-1) H2O = (6S)-5,6,7,8-tetrahydrofolate + (n-1) L-glutamate</text>
        <dbReference type="Rhea" id="RHEA:56784"/>
        <dbReference type="Rhea" id="RHEA-COMP:14738"/>
        <dbReference type="ChEBI" id="CHEBI:15377"/>
        <dbReference type="ChEBI" id="CHEBI:29985"/>
        <dbReference type="ChEBI" id="CHEBI:57453"/>
        <dbReference type="ChEBI" id="CHEBI:141005"/>
        <dbReference type="EC" id="3.4.19.9"/>
    </reaction>
</comment>
<dbReference type="PROSITE" id="PS51273">
    <property type="entry name" value="GATASE_TYPE_1"/>
    <property type="match status" value="1"/>
</dbReference>
<evidence type="ECO:0000256" key="3">
    <source>
        <dbReference type="ARBA" id="ARBA00012886"/>
    </source>
</evidence>
<reference evidence="10" key="1">
    <citation type="submission" date="2021-02" db="EMBL/GenBank/DDBJ databases">
        <authorList>
            <person name="Dougan E. K."/>
            <person name="Rhodes N."/>
            <person name="Thang M."/>
            <person name="Chan C."/>
        </authorList>
    </citation>
    <scope>NUCLEOTIDE SEQUENCE</scope>
</reference>
<feature type="active site" description="Nucleophile" evidence="7 8">
    <location>
        <position position="124"/>
    </location>
</feature>
<comment type="similarity">
    <text evidence="2">Belongs to the peptidase C26 family.</text>
</comment>
<name>A0A813F588_POLGL</name>
<evidence type="ECO:0000256" key="1">
    <source>
        <dbReference type="ARBA" id="ARBA00004239"/>
    </source>
</evidence>
<dbReference type="GO" id="GO:0046900">
    <property type="term" value="P:tetrahydrofolylpolyglutamate metabolic process"/>
    <property type="evidence" value="ECO:0007669"/>
    <property type="project" value="TreeGrafter"/>
</dbReference>
<dbReference type="PANTHER" id="PTHR11315:SF0">
    <property type="entry name" value="FOLATE GAMMA-GLUTAMYL HYDROLASE"/>
    <property type="match status" value="1"/>
</dbReference>
<dbReference type="GO" id="GO:0005773">
    <property type="term" value="C:vacuole"/>
    <property type="evidence" value="ECO:0007669"/>
    <property type="project" value="TreeGrafter"/>
</dbReference>
<keyword evidence="5 9" id="KW-0732">Signal</keyword>
<dbReference type="Proteomes" id="UP000654075">
    <property type="component" value="Unassembled WGS sequence"/>
</dbReference>
<evidence type="ECO:0000313" key="10">
    <source>
        <dbReference type="EMBL" id="CAE8605316.1"/>
    </source>
</evidence>
<proteinExistence type="inferred from homology"/>
<sequence>MALFLWMALAAPVLAISSGDALGVDSSPLIGIFSLPAPPFLCSSPGCEVIPASYVRSIESAGGQVVPIRLHSSHTEIEHLIKSLNGFLFTGGQDLDPSYAVHRVLNRSKELFQAGVVLPVWGTCLGFEWLIASVAPDSLEVGFKSYNISLPLHPRLDAAPTSRLLGSAPLDIYEAMTLRNNTFNSHHRGISPARWAQFPSLDKTFQVLSTSFDLDGKEFVSVVEGVGGLPWFAVQWHPEKNTFEHGRNPDGTPFE</sequence>
<evidence type="ECO:0000256" key="6">
    <source>
        <dbReference type="ARBA" id="ARBA00022801"/>
    </source>
</evidence>
<feature type="signal peptide" evidence="9">
    <location>
        <begin position="1"/>
        <end position="15"/>
    </location>
</feature>
<dbReference type="Pfam" id="PF07722">
    <property type="entry name" value="Peptidase_C26"/>
    <property type="match status" value="1"/>
</dbReference>
<keyword evidence="11" id="KW-1185">Reference proteome</keyword>
<feature type="chain" id="PRO_5032681258" description="folate gamma-glutamyl hydrolase" evidence="9">
    <location>
        <begin position="16"/>
        <end position="255"/>
    </location>
</feature>
<dbReference type="GO" id="GO:0034722">
    <property type="term" value="F:gamma-glutamyl-peptidase activity"/>
    <property type="evidence" value="ECO:0007669"/>
    <property type="project" value="UniProtKB-UniRule"/>
</dbReference>
<comment type="subcellular location">
    <subcellularLocation>
        <location evidence="1">Secreted</location>
        <location evidence="1">Extracellular space</location>
    </subcellularLocation>
</comment>
<dbReference type="EC" id="3.4.19.9" evidence="3 8"/>
<dbReference type="OMA" id="NRFQWDR"/>
<evidence type="ECO:0000256" key="7">
    <source>
        <dbReference type="PIRSR" id="PIRSR615527-1"/>
    </source>
</evidence>
<dbReference type="InterPro" id="IPR029062">
    <property type="entry name" value="Class_I_gatase-like"/>
</dbReference>
<organism evidence="10 11">
    <name type="scientific">Polarella glacialis</name>
    <name type="common">Dinoflagellate</name>
    <dbReference type="NCBI Taxonomy" id="89957"/>
    <lineage>
        <taxon>Eukaryota</taxon>
        <taxon>Sar</taxon>
        <taxon>Alveolata</taxon>
        <taxon>Dinophyceae</taxon>
        <taxon>Suessiales</taxon>
        <taxon>Suessiaceae</taxon>
        <taxon>Polarella</taxon>
    </lineage>
</organism>
<dbReference type="Gene3D" id="3.40.50.880">
    <property type="match status" value="1"/>
</dbReference>
<gene>
    <name evidence="10" type="ORF">PGLA1383_LOCUS23434</name>
</gene>
<dbReference type="AlphaFoldDB" id="A0A813F588"/>
<feature type="non-terminal residue" evidence="10">
    <location>
        <position position="1"/>
    </location>
</feature>
<evidence type="ECO:0000256" key="4">
    <source>
        <dbReference type="ARBA" id="ARBA00022525"/>
    </source>
</evidence>
<dbReference type="SUPFAM" id="SSF52317">
    <property type="entry name" value="Class I glutamine amidotransferase-like"/>
    <property type="match status" value="1"/>
</dbReference>
<evidence type="ECO:0000313" key="11">
    <source>
        <dbReference type="Proteomes" id="UP000654075"/>
    </source>
</evidence>
<dbReference type="EMBL" id="CAJNNV010017658">
    <property type="protein sequence ID" value="CAE8605316.1"/>
    <property type="molecule type" value="Genomic_DNA"/>
</dbReference>
<accession>A0A813F588</accession>
<dbReference type="OrthoDB" id="64220at2759"/>
<dbReference type="GO" id="GO:0005576">
    <property type="term" value="C:extracellular region"/>
    <property type="evidence" value="ECO:0007669"/>
    <property type="project" value="UniProtKB-SubCell"/>
</dbReference>
<dbReference type="PANTHER" id="PTHR11315">
    <property type="entry name" value="PROTEASE FAMILY C26 GAMMA-GLUTAMYL HYDROLASE"/>
    <property type="match status" value="1"/>
</dbReference>
<evidence type="ECO:0000256" key="5">
    <source>
        <dbReference type="ARBA" id="ARBA00022729"/>
    </source>
</evidence>
<protein>
    <recommendedName>
        <fullName evidence="3 8">folate gamma-glutamyl hydrolase</fullName>
        <ecNumber evidence="3 8">3.4.19.9</ecNumber>
    </recommendedName>
</protein>
<dbReference type="InterPro" id="IPR015527">
    <property type="entry name" value="Pept_C26_g-glut_hydrolase"/>
</dbReference>
<evidence type="ECO:0000256" key="2">
    <source>
        <dbReference type="ARBA" id="ARBA00011083"/>
    </source>
</evidence>
<dbReference type="PROSITE" id="PS51275">
    <property type="entry name" value="PEPTIDASE_C26_GGH"/>
    <property type="match status" value="1"/>
</dbReference>
<keyword evidence="4" id="KW-0964">Secreted</keyword>
<comment type="caution">
    <text evidence="10">The sequence shown here is derived from an EMBL/GenBank/DDBJ whole genome shotgun (WGS) entry which is preliminary data.</text>
</comment>